<dbReference type="EMBL" id="CP000157">
    <property type="protein sequence ID" value="ABC63371.1"/>
    <property type="molecule type" value="Genomic_DNA"/>
</dbReference>
<keyword evidence="3" id="KW-1185">Reference proteome</keyword>
<evidence type="ECO:0000313" key="2">
    <source>
        <dbReference type="EMBL" id="ABC63371.1"/>
    </source>
</evidence>
<dbReference type="RefSeq" id="WP_011414207.1">
    <property type="nucleotide sequence ID" value="NC_007722.1"/>
</dbReference>
<reference evidence="3" key="1">
    <citation type="journal article" date="2009" name="J. Bacteriol.">
        <title>Complete genome sequence of Erythrobacter litoralis HTCC2594.</title>
        <authorList>
            <person name="Oh H.M."/>
            <person name="Giovannoni S.J."/>
            <person name="Ferriera S."/>
            <person name="Johnson J."/>
            <person name="Cho J.C."/>
        </authorList>
    </citation>
    <scope>NUCLEOTIDE SEQUENCE [LARGE SCALE GENOMIC DNA]</scope>
    <source>
        <strain evidence="3">HTCC2594</strain>
    </source>
</reference>
<dbReference type="KEGG" id="eli:ELI_06395"/>
<feature type="transmembrane region" description="Helical" evidence="1">
    <location>
        <begin position="12"/>
        <end position="35"/>
    </location>
</feature>
<evidence type="ECO:0000256" key="1">
    <source>
        <dbReference type="SAM" id="Phobius"/>
    </source>
</evidence>
<proteinExistence type="predicted"/>
<dbReference type="eggNOG" id="COG4961">
    <property type="taxonomic scope" value="Bacteria"/>
</dbReference>
<accession>Q2NAC0</accession>
<protein>
    <recommendedName>
        <fullName evidence="4">Pilus assembly protein</fullName>
    </recommendedName>
</protein>
<keyword evidence="1" id="KW-0472">Membrane</keyword>
<dbReference type="Proteomes" id="UP000008808">
    <property type="component" value="Chromosome"/>
</dbReference>
<name>Q2NAC0_ERYLH</name>
<organism evidence="2 3">
    <name type="scientific">Erythrobacter litoralis (strain HTCC2594)</name>
    <dbReference type="NCBI Taxonomy" id="314225"/>
    <lineage>
        <taxon>Bacteria</taxon>
        <taxon>Pseudomonadati</taxon>
        <taxon>Pseudomonadota</taxon>
        <taxon>Alphaproteobacteria</taxon>
        <taxon>Sphingomonadales</taxon>
        <taxon>Erythrobacteraceae</taxon>
        <taxon>Erythrobacter/Porphyrobacter group</taxon>
        <taxon>Erythrobacter</taxon>
    </lineage>
</organism>
<dbReference type="HOGENOM" id="CLU_105422_0_0_5"/>
<dbReference type="AlphaFoldDB" id="Q2NAC0"/>
<gene>
    <name evidence="2" type="ordered locus">ELI_06395</name>
</gene>
<dbReference type="STRING" id="314225.ELI_06395"/>
<keyword evidence="1" id="KW-0812">Transmembrane</keyword>
<keyword evidence="1" id="KW-1133">Transmembrane helix</keyword>
<evidence type="ECO:0008006" key="4">
    <source>
        <dbReference type="Google" id="ProtNLM"/>
    </source>
</evidence>
<evidence type="ECO:0000313" key="3">
    <source>
        <dbReference type="Proteomes" id="UP000008808"/>
    </source>
</evidence>
<dbReference type="OrthoDB" id="7432392at2"/>
<sequence length="233" mass="25381">MKRFFGSLRKDAGGVALTEFALATPLVLMAGLWGMETANFAITQMKISQTALHIADNMARVGDSSVLTNRKLYENDINDVLAGAHMQAGQTLDIFENGRVIVSSLEVFDDSVHCKNGCPTTSATEGDQFISWQRCRGKKVHDSAFGQQNAEQTGGMGPTGARVTAEANGATIFVEVFYEYEPVFTDAFLSTKEISAIASFPLRHERDRTEIYTRTDFGTPAVSRCDVYSATPG</sequence>